<keyword evidence="9" id="KW-1185">Reference proteome</keyword>
<dbReference type="SUPFAM" id="SSF52016">
    <property type="entry name" value="LeuD/IlvD-like"/>
    <property type="match status" value="1"/>
</dbReference>
<evidence type="ECO:0000256" key="4">
    <source>
        <dbReference type="ARBA" id="ARBA00023014"/>
    </source>
</evidence>
<keyword evidence="2" id="KW-0479">Metal-binding</keyword>
<dbReference type="InterPro" id="IPR056740">
    <property type="entry name" value="ILV_EDD_C"/>
</dbReference>
<dbReference type="InterPro" id="IPR052352">
    <property type="entry name" value="Sugar_Degrad_Dehydratases"/>
</dbReference>
<evidence type="ECO:0000256" key="2">
    <source>
        <dbReference type="ARBA" id="ARBA00022723"/>
    </source>
</evidence>
<accession>A0ABS9KSB7</accession>
<evidence type="ECO:0000313" key="8">
    <source>
        <dbReference type="EMBL" id="MCG2615218.1"/>
    </source>
</evidence>
<organism evidence="8 9">
    <name type="scientific">Terrimonas ginsenosidimutans</name>
    <dbReference type="NCBI Taxonomy" id="2908004"/>
    <lineage>
        <taxon>Bacteria</taxon>
        <taxon>Pseudomonadati</taxon>
        <taxon>Bacteroidota</taxon>
        <taxon>Chitinophagia</taxon>
        <taxon>Chitinophagales</taxon>
        <taxon>Chitinophagaceae</taxon>
        <taxon>Terrimonas</taxon>
    </lineage>
</organism>
<keyword evidence="5" id="KW-0456">Lyase</keyword>
<dbReference type="EMBL" id="JAKLTR010000007">
    <property type="protein sequence ID" value="MCG2615218.1"/>
    <property type="molecule type" value="Genomic_DNA"/>
</dbReference>
<dbReference type="NCBIfam" id="NF004784">
    <property type="entry name" value="PRK06131.1"/>
    <property type="match status" value="1"/>
</dbReference>
<evidence type="ECO:0000256" key="1">
    <source>
        <dbReference type="ARBA" id="ARBA00006486"/>
    </source>
</evidence>
<dbReference type="InterPro" id="IPR042096">
    <property type="entry name" value="Dihydro-acid_dehy_C"/>
</dbReference>
<dbReference type="Pfam" id="PF00920">
    <property type="entry name" value="ILVD_EDD_N"/>
    <property type="match status" value="1"/>
</dbReference>
<sequence length="572" mass="62064">MGKELRSRGWFGRKDKDGIIYRSWMKNQGMPTDMFDGRPVIGICNTFSELTPCNAHFRAHAEAVKKGVLEAGGFPVEFPIMSLGETLLKPTAMLFRNLASMDAEESIRGNPIDGVVLLTGCDKTTPSTVMGAASVGLPTIVVPGGPMLNGHYKGQLIGSGTHVWKFDEDMKTGKMTQEECEYAESCMSRSIGHCMTMGTASTMACMVESLGLTLSGAAAIPAADSRKKVMAQLSGRRIVQMVRDDLTIDKILTREAFENAIITNSAIGGSSNFVIHLMAIAGRIGVELTLEDFDRLGSKIPLLLNLMPAGKYLMEDFYYAGGLPVILHELKEHLHKNVVTVTGKNHHENIVNDHSCYNQEVIAAYTKPFKEDAGIVVVKGNLAANGAVIKPSAATPSLMKHTGRAVVFESIEDYHARVDDPLLDIDETCVMVLKYAGPVGYPGMPEVGNMALPKKILEKGITDMVRISDGRMSGTAYGTAVLHVSPESAIGGTLALVQNGDLIELDVEQRKLHLHVTDDELHKRRQAWQPPKPAAERGYVSLYIRHVMGADKGADLDFLQGSSGSEVTRDSH</sequence>
<dbReference type="NCBIfam" id="NF009560">
    <property type="entry name" value="PRK13017.1"/>
    <property type="match status" value="1"/>
</dbReference>
<reference evidence="8" key="1">
    <citation type="submission" date="2022-01" db="EMBL/GenBank/DDBJ databases">
        <authorList>
            <person name="Jo J.-H."/>
            <person name="Im W.-T."/>
        </authorList>
    </citation>
    <scope>NUCLEOTIDE SEQUENCE</scope>
    <source>
        <strain evidence="8">NA20</strain>
    </source>
</reference>
<proteinExistence type="inferred from homology"/>
<keyword evidence="3" id="KW-0408">Iron</keyword>
<feature type="domain" description="Dihydroxy-acid/6-phosphogluconate dehydratase C-terminal" evidence="7">
    <location>
        <begin position="360"/>
        <end position="554"/>
    </location>
</feature>
<evidence type="ECO:0000259" key="7">
    <source>
        <dbReference type="Pfam" id="PF24877"/>
    </source>
</evidence>
<dbReference type="InterPro" id="IPR037237">
    <property type="entry name" value="IlvD/EDD_N"/>
</dbReference>
<evidence type="ECO:0000256" key="3">
    <source>
        <dbReference type="ARBA" id="ARBA00023004"/>
    </source>
</evidence>
<comment type="similarity">
    <text evidence="1">Belongs to the IlvD/Edd family.</text>
</comment>
<dbReference type="Proteomes" id="UP001165367">
    <property type="component" value="Unassembled WGS sequence"/>
</dbReference>
<dbReference type="PANTHER" id="PTHR43183">
    <property type="entry name" value="HYPOTHETICAL DIHYDROXYACID DEHYDRATASE (EUROFUNG)-RELATED"/>
    <property type="match status" value="1"/>
</dbReference>
<evidence type="ECO:0000259" key="6">
    <source>
        <dbReference type="Pfam" id="PF00920"/>
    </source>
</evidence>
<dbReference type="RefSeq" id="WP_237872369.1">
    <property type="nucleotide sequence ID" value="NZ_JAKLTR010000007.1"/>
</dbReference>
<gene>
    <name evidence="8" type="ORF">LZZ85_13035</name>
</gene>
<evidence type="ECO:0000256" key="5">
    <source>
        <dbReference type="ARBA" id="ARBA00023239"/>
    </source>
</evidence>
<keyword evidence="4" id="KW-0411">Iron-sulfur</keyword>
<feature type="domain" description="Dihydroxy-acid/6-phosphogluconate dehydratase N-terminal" evidence="6">
    <location>
        <begin position="38"/>
        <end position="349"/>
    </location>
</feature>
<dbReference type="SUPFAM" id="SSF143975">
    <property type="entry name" value="IlvD/EDD N-terminal domain-like"/>
    <property type="match status" value="1"/>
</dbReference>
<dbReference type="PANTHER" id="PTHR43183:SF1">
    <property type="entry name" value="HYPOTHETICAL DIHYDROXY-ACID DEHYDRATASE (EUROFUNG)-RELATED"/>
    <property type="match status" value="1"/>
</dbReference>
<dbReference type="Gene3D" id="3.50.30.80">
    <property type="entry name" value="IlvD/EDD C-terminal domain-like"/>
    <property type="match status" value="1"/>
</dbReference>
<name>A0ABS9KSB7_9BACT</name>
<protein>
    <submittedName>
        <fullName evidence="8">Dihydroxy-acid dehydratase</fullName>
    </submittedName>
</protein>
<dbReference type="InterPro" id="IPR000581">
    <property type="entry name" value="ILV_EDD_N"/>
</dbReference>
<dbReference type="Pfam" id="PF24877">
    <property type="entry name" value="ILV_EDD_C"/>
    <property type="match status" value="1"/>
</dbReference>
<evidence type="ECO:0000313" key="9">
    <source>
        <dbReference type="Proteomes" id="UP001165367"/>
    </source>
</evidence>
<comment type="caution">
    <text evidence="8">The sequence shown here is derived from an EMBL/GenBank/DDBJ whole genome shotgun (WGS) entry which is preliminary data.</text>
</comment>